<comment type="similarity">
    <text evidence="4">In the central section; belongs to the 3-hydroxyacyl-CoA dehydrogenase family.</text>
</comment>
<dbReference type="FunCoup" id="E9HN52">
    <property type="interactions" value="1390"/>
</dbReference>
<dbReference type="GO" id="GO:0070403">
    <property type="term" value="F:NAD+ binding"/>
    <property type="evidence" value="ECO:0007669"/>
    <property type="project" value="InterPro"/>
</dbReference>
<proteinExistence type="inferred from homology"/>
<comment type="catalytic activity">
    <reaction evidence="32">
        <text>1'-[1,2-di-(9Z,12Z-octadecadienoyl)-sn-glycero-3-phospho]-3'-[1-(9Z,12Z-octadecadienoyl)-sn-glycero-3-phospho]-glycerol + (9Z)-octadecenoyl-CoA = 1'-[1,2-di-(9Z,12Z-octadecadienoyl)-sn-glycero-3-phospho]-3'-[1-(9Z,12Z-octadecadienoyl)-2-(9Z-octadecenoyl)-sn-glycero-3-phospho]-glycerol + CoA</text>
        <dbReference type="Rhea" id="RHEA:43676"/>
        <dbReference type="ChEBI" id="CHEBI:57287"/>
        <dbReference type="ChEBI" id="CHEBI:57387"/>
        <dbReference type="ChEBI" id="CHEBI:83580"/>
        <dbReference type="ChEBI" id="CHEBI:83582"/>
    </reaction>
    <physiologicalReaction direction="left-to-right" evidence="32">
        <dbReference type="Rhea" id="RHEA:43677"/>
    </physiologicalReaction>
</comment>
<evidence type="ECO:0000256" key="24">
    <source>
        <dbReference type="ARBA" id="ARBA00049556"/>
    </source>
</evidence>
<dbReference type="FunFam" id="1.10.1040.50:FF:000002">
    <property type="entry name" value="Trifunctional enzyme subunit alpha, mitochondrial"/>
    <property type="match status" value="1"/>
</dbReference>
<dbReference type="Gene3D" id="3.90.226.10">
    <property type="entry name" value="2-enoyl-CoA Hydratase, Chain A, domain 1"/>
    <property type="match status" value="1"/>
</dbReference>
<name>E9HN52_DAPPU</name>
<organism evidence="44 45">
    <name type="scientific">Daphnia pulex</name>
    <name type="common">Water flea</name>
    <dbReference type="NCBI Taxonomy" id="6669"/>
    <lineage>
        <taxon>Eukaryota</taxon>
        <taxon>Metazoa</taxon>
        <taxon>Ecdysozoa</taxon>
        <taxon>Arthropoda</taxon>
        <taxon>Crustacea</taxon>
        <taxon>Branchiopoda</taxon>
        <taxon>Diplostraca</taxon>
        <taxon>Cladocera</taxon>
        <taxon>Anomopoda</taxon>
        <taxon>Daphniidae</taxon>
        <taxon>Daphnia</taxon>
    </lineage>
</organism>
<evidence type="ECO:0000256" key="31">
    <source>
        <dbReference type="ARBA" id="ARBA00052834"/>
    </source>
</evidence>
<evidence type="ECO:0000256" key="3">
    <source>
        <dbReference type="ARBA" id="ARBA00005005"/>
    </source>
</evidence>
<evidence type="ECO:0000256" key="11">
    <source>
        <dbReference type="ARBA" id="ARBA00022832"/>
    </source>
</evidence>
<evidence type="ECO:0000256" key="1">
    <source>
        <dbReference type="ARBA" id="ARBA00000469"/>
    </source>
</evidence>
<evidence type="ECO:0000313" key="44">
    <source>
        <dbReference type="EMBL" id="EFX66818.1"/>
    </source>
</evidence>
<evidence type="ECO:0000256" key="12">
    <source>
        <dbReference type="ARBA" id="ARBA00022946"/>
    </source>
</evidence>
<evidence type="ECO:0000256" key="30">
    <source>
        <dbReference type="ARBA" id="ARBA00052711"/>
    </source>
</evidence>
<dbReference type="Pfam" id="PF02737">
    <property type="entry name" value="3HCDH_N"/>
    <property type="match status" value="1"/>
</dbReference>
<comment type="catalytic activity">
    <reaction evidence="30">
        <text>(3S)-3-hydroxydodecanoyl-CoA = (2E)-dodecenoyl-CoA + H2O</text>
        <dbReference type="Rhea" id="RHEA:31075"/>
        <dbReference type="ChEBI" id="CHEBI:15377"/>
        <dbReference type="ChEBI" id="CHEBI:57330"/>
        <dbReference type="ChEBI" id="CHEBI:62558"/>
    </reaction>
    <physiologicalReaction direction="right-to-left" evidence="30">
        <dbReference type="Rhea" id="RHEA:31077"/>
    </physiologicalReaction>
</comment>
<evidence type="ECO:0000256" key="16">
    <source>
        <dbReference type="ARBA" id="ARBA00023098"/>
    </source>
</evidence>
<evidence type="ECO:0000313" key="45">
    <source>
        <dbReference type="Proteomes" id="UP000000305"/>
    </source>
</evidence>
<evidence type="ECO:0000256" key="41">
    <source>
        <dbReference type="PIRSR" id="PIRSR612803-2"/>
    </source>
</evidence>
<evidence type="ECO:0000256" key="4">
    <source>
        <dbReference type="ARBA" id="ARBA00007005"/>
    </source>
</evidence>
<evidence type="ECO:0000259" key="43">
    <source>
        <dbReference type="Pfam" id="PF02737"/>
    </source>
</evidence>
<keyword evidence="7" id="KW-0488">Methylation</keyword>
<comment type="pathway">
    <text evidence="3">Lipid metabolism; fatty acid beta-oxidation.</text>
</comment>
<dbReference type="Gene3D" id="1.10.1040.50">
    <property type="match status" value="1"/>
</dbReference>
<evidence type="ECO:0000256" key="21">
    <source>
        <dbReference type="ARBA" id="ARBA00035854"/>
    </source>
</evidence>
<comment type="catalytic activity">
    <reaction evidence="25">
        <text>1'-[1,2-di-(9Z,12Z-octadecadienoyl)-sn-glycero-3-phospho]-3'-[1-(9Z,12Z-octadecadienoyl)-sn-glycero-3-phospho]-glycerol + (9Z,12Z)-octadecadienoyl-CoA = 1',3'-bis-[1,2-di-(9Z,12Z-octadecadienoyl)-sn-glycero-3-phospho]-glycerol + CoA</text>
        <dbReference type="Rhea" id="RHEA:43672"/>
        <dbReference type="ChEBI" id="CHEBI:57287"/>
        <dbReference type="ChEBI" id="CHEBI:57383"/>
        <dbReference type="ChEBI" id="CHEBI:83580"/>
        <dbReference type="ChEBI" id="CHEBI:83581"/>
    </reaction>
    <physiologicalReaction direction="left-to-right" evidence="25">
        <dbReference type="Rhea" id="RHEA:43673"/>
    </physiologicalReaction>
</comment>
<gene>
    <name evidence="44" type="ORF">DAPPUDRAFT_302417</name>
</gene>
<feature type="site" description="Important for hydroxyacyl-coenzyme A dehydrogenase activity" evidence="41">
    <location>
        <position position="497"/>
    </location>
</feature>
<keyword evidence="18" id="KW-0472">Membrane</keyword>
<dbReference type="HOGENOM" id="CLU_009834_16_1_1"/>
<evidence type="ECO:0000256" key="25">
    <source>
        <dbReference type="ARBA" id="ARBA00050222"/>
    </source>
</evidence>
<keyword evidence="17" id="KW-0496">Mitochondrion</keyword>
<comment type="catalytic activity">
    <reaction evidence="24">
        <text>a (3S)-3-hydroxyacyl-CoA + NAD(+) = a 3-oxoacyl-CoA + NADH + H(+)</text>
        <dbReference type="Rhea" id="RHEA:22432"/>
        <dbReference type="ChEBI" id="CHEBI:15378"/>
        <dbReference type="ChEBI" id="CHEBI:57318"/>
        <dbReference type="ChEBI" id="CHEBI:57540"/>
        <dbReference type="ChEBI" id="CHEBI:57945"/>
        <dbReference type="ChEBI" id="CHEBI:90726"/>
        <dbReference type="EC" id="1.1.1.35"/>
    </reaction>
</comment>
<dbReference type="EC" id="4.2.1.17" evidence="6"/>
<evidence type="ECO:0000256" key="14">
    <source>
        <dbReference type="ARBA" id="ARBA00023002"/>
    </source>
</evidence>
<dbReference type="CDD" id="cd06558">
    <property type="entry name" value="crotonase-like"/>
    <property type="match status" value="1"/>
</dbReference>
<comment type="catalytic activity">
    <reaction evidence="21">
        <text>a (3S)-3-hydroxyacyl-CoA = a (2E)-enoyl-CoA + H2O</text>
        <dbReference type="Rhea" id="RHEA:16105"/>
        <dbReference type="ChEBI" id="CHEBI:15377"/>
        <dbReference type="ChEBI" id="CHEBI:57318"/>
        <dbReference type="ChEBI" id="CHEBI:58856"/>
        <dbReference type="EC" id="4.2.1.17"/>
    </reaction>
    <physiologicalReaction direction="right-to-left" evidence="21">
        <dbReference type="Rhea" id="RHEA:16107"/>
    </physiologicalReaction>
</comment>
<evidence type="ECO:0000256" key="36">
    <source>
        <dbReference type="ARBA" id="ARBA00066806"/>
    </source>
</evidence>
<evidence type="ECO:0000256" key="40">
    <source>
        <dbReference type="PIRSR" id="PIRSR612803-1"/>
    </source>
</evidence>
<dbReference type="Pfam" id="PF00378">
    <property type="entry name" value="ECH_1"/>
    <property type="match status" value="1"/>
</dbReference>
<dbReference type="STRING" id="6669.E9HN52"/>
<dbReference type="EMBL" id="GL732693">
    <property type="protein sequence ID" value="EFX66818.1"/>
    <property type="molecule type" value="Genomic_DNA"/>
</dbReference>
<keyword evidence="13" id="KW-0007">Acetylation</keyword>
<dbReference type="UniPathway" id="UPA00659"/>
<accession>E9HN52</accession>
<evidence type="ECO:0000256" key="32">
    <source>
        <dbReference type="ARBA" id="ARBA00052860"/>
    </source>
</evidence>
<dbReference type="InterPro" id="IPR029045">
    <property type="entry name" value="ClpP/crotonase-like_dom_sf"/>
</dbReference>
<dbReference type="OMA" id="ESTTIRW"/>
<dbReference type="GO" id="GO:0016509">
    <property type="term" value="F:long-chain (3S)-3-hydroxyacyl-CoA dehydrogenase (NAD+) activity"/>
    <property type="evidence" value="ECO:0000318"/>
    <property type="project" value="GO_Central"/>
</dbReference>
<feature type="active site" description="For hydroxyacyl-coenzyme A dehydrogenase activity" evidence="40">
    <location>
        <position position="509"/>
    </location>
</feature>
<dbReference type="GO" id="GO:0006635">
    <property type="term" value="P:fatty acid beta-oxidation"/>
    <property type="evidence" value="ECO:0000318"/>
    <property type="project" value="GO_Central"/>
</dbReference>
<comment type="catalytic activity">
    <reaction evidence="27">
        <text>a 4-saturated-(3S)-3-hydroxyacyl-CoA = a (3E)-enoyl-CoA + H2O</text>
        <dbReference type="Rhea" id="RHEA:20724"/>
        <dbReference type="ChEBI" id="CHEBI:15377"/>
        <dbReference type="ChEBI" id="CHEBI:58521"/>
        <dbReference type="ChEBI" id="CHEBI:137480"/>
        <dbReference type="EC" id="4.2.1.17"/>
    </reaction>
    <physiologicalReaction direction="right-to-left" evidence="27">
        <dbReference type="Rhea" id="RHEA:20726"/>
    </physiologicalReaction>
</comment>
<dbReference type="InterPro" id="IPR001753">
    <property type="entry name" value="Enoyl-CoA_hydra/iso"/>
</dbReference>
<dbReference type="AlphaFoldDB" id="E9HN52"/>
<evidence type="ECO:0000256" key="17">
    <source>
        <dbReference type="ARBA" id="ARBA00023128"/>
    </source>
</evidence>
<evidence type="ECO:0000256" key="22">
    <source>
        <dbReference type="ARBA" id="ARBA00047613"/>
    </source>
</evidence>
<keyword evidence="20" id="KW-0511">Multifunctional enzyme</keyword>
<keyword evidence="14" id="KW-0560">Oxidoreductase</keyword>
<sequence length="763" mass="82759">MATSRLISISKFLSYPNNLPLGKFSLRHLSTSRRCDGYVHTKYEVKNGIAIVKLDSPNSKVNTLNVETMTEVKEIMDMITKDTNVQATVLMSGKPGCFIAGADISMLQKCKTAEEASQLSKACQDLLMEMEHSRKPIVAAIMGSCLGGGLEVAMACHYRIAVNENKTALGLPEVLLGLLPGGGGTQRLPQLTSLLTALDMILTGKNVKADKAKKLGLVDLTVQPLGPGLDKPDHQTLQHLEEVAVRTAGNLASGSLKVKREKPITDRLFAAALKYNLVKDQIFQKAKAKVMKQTNGLYPAPLKILEVIRTTLDKGLEAGYAAENQGFGQLAVTKESRGLIGLFHGQTECKKNRFGKPILPTKTIGIIGAGLMGAGIAQVSVKGFDVLLKDAVPAGLSRGLNQVYAGLDKSMKRRKITSFERDRIASNLTGTLNYDAFKNCDMVIEAVFEDLSLKHRVVKEVEALIPEHCIFATNTSALPITKIAEASKRPEKVIGMHYFSPVDKMQLLEIITNPKTSRDTIASAVDVGLRQGKVVIIVGDGPGFYTSRVLSFMMAEAHRLLLEGTDPRKIDKLGKKFGFPVGPVTLTDEVGIDVGAHIGKYLTTCFGERFAGADPEVLNSLVKAGITGRKSGKGFFVYEKGTKGERPICTEAMDLLKKYSLVPKGLQSDEDIQFRLATRFINEALLCLEEGILASPAEGDIGAVFGLGFPPFTGGPFRFVDEFGAEKLVAIMGKFESVYGKCFTPCQLLLDHSKGNKKFYPPN</sequence>
<dbReference type="InterPro" id="IPR006108">
    <property type="entry name" value="3HC_DH_C"/>
</dbReference>
<dbReference type="InterPro" id="IPR012803">
    <property type="entry name" value="Fa_ox_alpha_mit"/>
</dbReference>
<comment type="catalytic activity">
    <reaction evidence="33">
        <text>(3S)-3-hydroxydodecanoyl-CoA + NAD(+) = 3-oxododecanoyl-CoA + NADH + H(+)</text>
        <dbReference type="Rhea" id="RHEA:31179"/>
        <dbReference type="ChEBI" id="CHEBI:15378"/>
        <dbReference type="ChEBI" id="CHEBI:57540"/>
        <dbReference type="ChEBI" id="CHEBI:57945"/>
        <dbReference type="ChEBI" id="CHEBI:62558"/>
        <dbReference type="ChEBI" id="CHEBI:62615"/>
    </reaction>
    <physiologicalReaction direction="left-to-right" evidence="33">
        <dbReference type="Rhea" id="RHEA:31180"/>
    </physiologicalReaction>
</comment>
<dbReference type="NCBIfam" id="TIGR02441">
    <property type="entry name" value="fa_ox_alpha_mit"/>
    <property type="match status" value="1"/>
</dbReference>
<evidence type="ECO:0000256" key="33">
    <source>
        <dbReference type="ARBA" id="ARBA00052945"/>
    </source>
</evidence>
<dbReference type="GO" id="GO:0016507">
    <property type="term" value="C:mitochondrial fatty acid beta-oxidation multienzyme complex"/>
    <property type="evidence" value="ECO:0000318"/>
    <property type="project" value="GO_Central"/>
</dbReference>
<evidence type="ECO:0000256" key="7">
    <source>
        <dbReference type="ARBA" id="ARBA00022481"/>
    </source>
</evidence>
<dbReference type="FunFam" id="3.40.50.720:FF:000009">
    <property type="entry name" value="Fatty oxidation complex, alpha subunit"/>
    <property type="match status" value="1"/>
</dbReference>
<evidence type="ECO:0000256" key="29">
    <source>
        <dbReference type="ARBA" id="ARBA00052224"/>
    </source>
</evidence>
<feature type="site" description="Important for long-chain enoyl-CoA hydratase activity" evidence="41">
    <location>
        <position position="151"/>
    </location>
</feature>
<evidence type="ECO:0000256" key="10">
    <source>
        <dbReference type="ARBA" id="ARBA00022792"/>
    </source>
</evidence>
<keyword evidence="12" id="KW-0809">Transit peptide</keyword>
<keyword evidence="19" id="KW-0456">Lyase</keyword>
<comment type="catalytic activity">
    <reaction evidence="28">
        <text>(3S)-hydroxyoctanoyl-CoA = (2E)-octenoyl-CoA + H2O</text>
        <dbReference type="Rhea" id="RHEA:31199"/>
        <dbReference type="ChEBI" id="CHEBI:15377"/>
        <dbReference type="ChEBI" id="CHEBI:62242"/>
        <dbReference type="ChEBI" id="CHEBI:62617"/>
    </reaction>
    <physiologicalReaction direction="right-to-left" evidence="28">
        <dbReference type="Rhea" id="RHEA:31201"/>
    </physiologicalReaction>
</comment>
<keyword evidence="16" id="KW-0443">Lipid metabolism</keyword>
<evidence type="ECO:0000256" key="28">
    <source>
        <dbReference type="ARBA" id="ARBA00051877"/>
    </source>
</evidence>
<dbReference type="InterPro" id="IPR008927">
    <property type="entry name" value="6-PGluconate_DH-like_C_sf"/>
</dbReference>
<dbReference type="SUPFAM" id="SSF51735">
    <property type="entry name" value="NAD(P)-binding Rossmann-fold domains"/>
    <property type="match status" value="1"/>
</dbReference>
<dbReference type="PANTHER" id="PTHR43612">
    <property type="entry name" value="TRIFUNCTIONAL ENZYME SUBUNIT ALPHA"/>
    <property type="match status" value="1"/>
</dbReference>
<comment type="catalytic activity">
    <reaction evidence="31">
        <text>(3S)-hydroxytetradecanoyl-CoA + NAD(+) = 3-oxotetradecanoyl-CoA + NADH + H(+)</text>
        <dbReference type="Rhea" id="RHEA:31167"/>
        <dbReference type="ChEBI" id="CHEBI:15378"/>
        <dbReference type="ChEBI" id="CHEBI:57540"/>
        <dbReference type="ChEBI" id="CHEBI:57945"/>
        <dbReference type="ChEBI" id="CHEBI:62543"/>
        <dbReference type="ChEBI" id="CHEBI:62614"/>
    </reaction>
    <physiologicalReaction direction="left-to-right" evidence="31">
        <dbReference type="Rhea" id="RHEA:31168"/>
    </physiologicalReaction>
</comment>
<dbReference type="Pfam" id="PF00725">
    <property type="entry name" value="3HCDH"/>
    <property type="match status" value="1"/>
</dbReference>
<comment type="catalytic activity">
    <reaction evidence="23">
        <text>(3S)-hydroxydecanoyl-CoA + NAD(+) = 3-oxodecanoyl-CoA + NADH + H(+)</text>
        <dbReference type="Rhea" id="RHEA:31187"/>
        <dbReference type="ChEBI" id="CHEBI:15378"/>
        <dbReference type="ChEBI" id="CHEBI:57540"/>
        <dbReference type="ChEBI" id="CHEBI:57945"/>
        <dbReference type="ChEBI" id="CHEBI:62548"/>
        <dbReference type="ChEBI" id="CHEBI:62616"/>
    </reaction>
    <physiologicalReaction direction="left-to-right" evidence="23">
        <dbReference type="Rhea" id="RHEA:31188"/>
    </physiologicalReaction>
</comment>
<dbReference type="Gene3D" id="3.40.50.720">
    <property type="entry name" value="NAD(P)-binding Rossmann-like Domain"/>
    <property type="match status" value="1"/>
</dbReference>
<evidence type="ECO:0000256" key="34">
    <source>
        <dbReference type="ARBA" id="ARBA00052989"/>
    </source>
</evidence>
<comment type="similarity">
    <text evidence="5">In the N-terminal section; belongs to the enoyl-CoA hydratase/isomerase family.</text>
</comment>
<dbReference type="OrthoDB" id="10004768at2759"/>
<evidence type="ECO:0000256" key="38">
    <source>
        <dbReference type="ARBA" id="ARBA00077617"/>
    </source>
</evidence>
<evidence type="ECO:0000256" key="27">
    <source>
        <dbReference type="ARBA" id="ARBA00051215"/>
    </source>
</evidence>
<dbReference type="SUPFAM" id="SSF48179">
    <property type="entry name" value="6-phosphogluconate dehydrogenase C-terminal domain-like"/>
    <property type="match status" value="2"/>
</dbReference>
<dbReference type="GO" id="GO:0005743">
    <property type="term" value="C:mitochondrial inner membrane"/>
    <property type="evidence" value="ECO:0007669"/>
    <property type="project" value="UniProtKB-SubCell"/>
</dbReference>
<comment type="catalytic activity">
    <reaction evidence="22">
        <text>(3S)-hydroxyhexadecanoyl-CoA + NAD(+) = 3-oxohexadecanoyl-CoA + NADH + H(+)</text>
        <dbReference type="Rhea" id="RHEA:31159"/>
        <dbReference type="ChEBI" id="CHEBI:15378"/>
        <dbReference type="ChEBI" id="CHEBI:57349"/>
        <dbReference type="ChEBI" id="CHEBI:57540"/>
        <dbReference type="ChEBI" id="CHEBI:57945"/>
        <dbReference type="ChEBI" id="CHEBI:62613"/>
    </reaction>
    <physiologicalReaction direction="left-to-right" evidence="22">
        <dbReference type="Rhea" id="RHEA:31160"/>
    </physiologicalReaction>
</comment>
<dbReference type="InterPro" id="IPR050136">
    <property type="entry name" value="FA_oxidation_alpha_subunit"/>
</dbReference>
<dbReference type="InterPro" id="IPR006176">
    <property type="entry name" value="3-OHacyl-CoA_DH_NAD-bd"/>
</dbReference>
<evidence type="ECO:0000256" key="37">
    <source>
        <dbReference type="ARBA" id="ARBA00068347"/>
    </source>
</evidence>
<dbReference type="FunFam" id="3.90.226.10:FF:000011">
    <property type="entry name" value="Fatty acid oxidation complex subunit alpha"/>
    <property type="match status" value="1"/>
</dbReference>
<protein>
    <recommendedName>
        <fullName evidence="37">Trifunctional enzyme subunit alpha, mitochondrial</fullName>
        <ecNumber evidence="36">1.1.1.211</ecNumber>
        <ecNumber evidence="6">4.2.1.17</ecNumber>
    </recommendedName>
    <alternativeName>
        <fullName evidence="38">Monolysocardiolipin acyltransferase</fullName>
    </alternativeName>
    <alternativeName>
        <fullName evidence="39">TP-alpha</fullName>
    </alternativeName>
</protein>
<evidence type="ECO:0000256" key="15">
    <source>
        <dbReference type="ARBA" id="ARBA00023027"/>
    </source>
</evidence>
<evidence type="ECO:0000256" key="26">
    <source>
        <dbReference type="ARBA" id="ARBA00050446"/>
    </source>
</evidence>
<evidence type="ECO:0000256" key="6">
    <source>
        <dbReference type="ARBA" id="ARBA00012076"/>
    </source>
</evidence>
<dbReference type="PANTHER" id="PTHR43612:SF3">
    <property type="entry name" value="TRIFUNCTIONAL ENZYME SUBUNIT ALPHA, MITOCHONDRIAL"/>
    <property type="match status" value="1"/>
</dbReference>
<evidence type="ECO:0000256" key="8">
    <source>
        <dbReference type="ARBA" id="ARBA00022553"/>
    </source>
</evidence>
<comment type="catalytic activity">
    <reaction evidence="26">
        <text>a long-chain (3S)-3-hydroxy fatty acyl-CoA + NAD(+) = a long-chain 3-oxo-fatty acyl-CoA + NADH + H(+)</text>
        <dbReference type="Rhea" id="RHEA:52656"/>
        <dbReference type="ChEBI" id="CHEBI:15378"/>
        <dbReference type="ChEBI" id="CHEBI:57540"/>
        <dbReference type="ChEBI" id="CHEBI:57945"/>
        <dbReference type="ChEBI" id="CHEBI:136757"/>
        <dbReference type="ChEBI" id="CHEBI:136758"/>
        <dbReference type="EC" id="1.1.1.211"/>
    </reaction>
    <physiologicalReaction direction="left-to-right" evidence="26">
        <dbReference type="Rhea" id="RHEA:52657"/>
    </physiologicalReaction>
</comment>
<comment type="subunit">
    <text evidence="35">Heterotetramer of 2 alpha/HADHA and 2 beta/HADHB subunits; forms the mitochondrial trifunctional enzyme. Also purified as higher order heterooligomers including a 4 alpha/HADHA and 4 beta/HADHB heterooligomer which physiological significance remains unclear. The mitochondrial trifunctional enzyme interacts with MTLN.</text>
</comment>
<evidence type="ECO:0000256" key="5">
    <source>
        <dbReference type="ARBA" id="ARBA00008750"/>
    </source>
</evidence>
<evidence type="ECO:0000256" key="18">
    <source>
        <dbReference type="ARBA" id="ARBA00023136"/>
    </source>
</evidence>
<keyword evidence="8" id="KW-0597">Phosphoprotein</keyword>
<reference evidence="44 45" key="1">
    <citation type="journal article" date="2011" name="Science">
        <title>The ecoresponsive genome of Daphnia pulex.</title>
        <authorList>
            <person name="Colbourne J.K."/>
            <person name="Pfrender M.E."/>
            <person name="Gilbert D."/>
            <person name="Thomas W.K."/>
            <person name="Tucker A."/>
            <person name="Oakley T.H."/>
            <person name="Tokishita S."/>
            <person name="Aerts A."/>
            <person name="Arnold G.J."/>
            <person name="Basu M.K."/>
            <person name="Bauer D.J."/>
            <person name="Caceres C.E."/>
            <person name="Carmel L."/>
            <person name="Casola C."/>
            <person name="Choi J.H."/>
            <person name="Detter J.C."/>
            <person name="Dong Q."/>
            <person name="Dusheyko S."/>
            <person name="Eads B.D."/>
            <person name="Frohlich T."/>
            <person name="Geiler-Samerotte K.A."/>
            <person name="Gerlach D."/>
            <person name="Hatcher P."/>
            <person name="Jogdeo S."/>
            <person name="Krijgsveld J."/>
            <person name="Kriventseva E.V."/>
            <person name="Kultz D."/>
            <person name="Laforsch C."/>
            <person name="Lindquist E."/>
            <person name="Lopez J."/>
            <person name="Manak J.R."/>
            <person name="Muller J."/>
            <person name="Pangilinan J."/>
            <person name="Patwardhan R.P."/>
            <person name="Pitluck S."/>
            <person name="Pritham E.J."/>
            <person name="Rechtsteiner A."/>
            <person name="Rho M."/>
            <person name="Rogozin I.B."/>
            <person name="Sakarya O."/>
            <person name="Salamov A."/>
            <person name="Schaack S."/>
            <person name="Shapiro H."/>
            <person name="Shiga Y."/>
            <person name="Skalitzky C."/>
            <person name="Smith Z."/>
            <person name="Souvorov A."/>
            <person name="Sung W."/>
            <person name="Tang Z."/>
            <person name="Tsuchiya D."/>
            <person name="Tu H."/>
            <person name="Vos H."/>
            <person name="Wang M."/>
            <person name="Wolf Y.I."/>
            <person name="Yamagata H."/>
            <person name="Yamada T."/>
            <person name="Ye Y."/>
            <person name="Shaw J.R."/>
            <person name="Andrews J."/>
            <person name="Crease T.J."/>
            <person name="Tang H."/>
            <person name="Lucas S.M."/>
            <person name="Robertson H.M."/>
            <person name="Bork P."/>
            <person name="Koonin E.V."/>
            <person name="Zdobnov E.M."/>
            <person name="Grigoriev I.V."/>
            <person name="Lynch M."/>
            <person name="Boore J.L."/>
        </authorList>
    </citation>
    <scope>NUCLEOTIDE SEQUENCE [LARGE SCALE GENOMIC DNA]</scope>
</reference>
<evidence type="ECO:0000256" key="2">
    <source>
        <dbReference type="ARBA" id="ARBA00004273"/>
    </source>
</evidence>
<dbReference type="InParanoid" id="E9HN52"/>
<feature type="domain" description="3-hydroxyacyl-CoA dehydrogenase NAD binding" evidence="43">
    <location>
        <begin position="363"/>
        <end position="540"/>
    </location>
</feature>
<dbReference type="PhylomeDB" id="E9HN52"/>
<evidence type="ECO:0000256" key="35">
    <source>
        <dbReference type="ARBA" id="ARBA00062153"/>
    </source>
</evidence>
<comment type="catalytic activity">
    <reaction evidence="1">
        <text>(3S)-hydroxyhexadecanoyl-CoA = (2E)-hexadecenoyl-CoA + H2O</text>
        <dbReference type="Rhea" id="RHEA:31163"/>
        <dbReference type="ChEBI" id="CHEBI:15377"/>
        <dbReference type="ChEBI" id="CHEBI:61526"/>
        <dbReference type="ChEBI" id="CHEBI:62613"/>
    </reaction>
    <physiologicalReaction direction="right-to-left" evidence="1">
        <dbReference type="Rhea" id="RHEA:31165"/>
    </physiologicalReaction>
</comment>
<evidence type="ECO:0000256" key="19">
    <source>
        <dbReference type="ARBA" id="ARBA00023239"/>
    </source>
</evidence>
<feature type="domain" description="3-hydroxyacyl-CoA dehydrogenase C-terminal" evidence="42">
    <location>
        <begin position="543"/>
        <end position="638"/>
    </location>
</feature>
<dbReference type="GO" id="GO:0016740">
    <property type="term" value="F:transferase activity"/>
    <property type="evidence" value="ECO:0007669"/>
    <property type="project" value="UniProtKB-KW"/>
</dbReference>
<dbReference type="SUPFAM" id="SSF52096">
    <property type="entry name" value="ClpP/crotonase"/>
    <property type="match status" value="1"/>
</dbReference>
<keyword evidence="10" id="KW-0999">Mitochondrion inner membrane</keyword>
<feature type="site" description="Important for long-chain enoyl-CoA hydratase activity" evidence="41">
    <location>
        <position position="173"/>
    </location>
</feature>
<keyword evidence="9" id="KW-0808">Transferase</keyword>
<evidence type="ECO:0000256" key="13">
    <source>
        <dbReference type="ARBA" id="ARBA00022990"/>
    </source>
</evidence>
<evidence type="ECO:0000256" key="39">
    <source>
        <dbReference type="ARBA" id="ARBA00083277"/>
    </source>
</evidence>
<dbReference type="KEGG" id="dpx:DAPPUDRAFT_302417"/>
<dbReference type="Proteomes" id="UP000000305">
    <property type="component" value="Unassembled WGS sequence"/>
</dbReference>
<dbReference type="EC" id="1.1.1.211" evidence="36"/>
<comment type="subcellular location">
    <subcellularLocation>
        <location evidence="2">Mitochondrion inner membrane</location>
    </subcellularLocation>
</comment>
<dbReference type="GO" id="GO:0004300">
    <property type="term" value="F:enoyl-CoA hydratase activity"/>
    <property type="evidence" value="ECO:0000318"/>
    <property type="project" value="GO_Central"/>
</dbReference>
<comment type="catalytic activity">
    <reaction evidence="34">
        <text>1'-[1,2-di-(9Z,12Z-octadecadienoyl)-sn-glycero-3-phospho]-3'-[1-(9Z,12Z-octadecadienoyl)-sn-glycero-3-phospho]-glycerol + hexadecanoyl-CoA = 1'-[1,2-di-(9Z,12Z-octadecadienoyl)-sn-glycero-3-phospho]-3'-[1-(9Z,12Z-octadecadienoyl)-2-hexadecanoyl-sn-glycero-3-phospho]-glycerol + CoA</text>
        <dbReference type="Rhea" id="RHEA:43680"/>
        <dbReference type="ChEBI" id="CHEBI:57287"/>
        <dbReference type="ChEBI" id="CHEBI:57379"/>
        <dbReference type="ChEBI" id="CHEBI:83580"/>
        <dbReference type="ChEBI" id="CHEBI:83583"/>
    </reaction>
    <physiologicalReaction direction="left-to-right" evidence="34">
        <dbReference type="Rhea" id="RHEA:43681"/>
    </physiologicalReaction>
</comment>
<keyword evidence="45" id="KW-1185">Reference proteome</keyword>
<evidence type="ECO:0000256" key="23">
    <source>
        <dbReference type="ARBA" id="ARBA00048361"/>
    </source>
</evidence>
<keyword evidence="15" id="KW-0520">NAD</keyword>
<dbReference type="eggNOG" id="KOG1683">
    <property type="taxonomic scope" value="Eukaryota"/>
</dbReference>
<evidence type="ECO:0000256" key="9">
    <source>
        <dbReference type="ARBA" id="ARBA00022679"/>
    </source>
</evidence>
<evidence type="ECO:0000259" key="42">
    <source>
        <dbReference type="Pfam" id="PF00725"/>
    </source>
</evidence>
<keyword evidence="11" id="KW-0276">Fatty acid metabolism</keyword>
<evidence type="ECO:0000256" key="20">
    <source>
        <dbReference type="ARBA" id="ARBA00023268"/>
    </source>
</evidence>
<comment type="catalytic activity">
    <reaction evidence="29">
        <text>(3S)-hydroxyoctanoyl-CoA + NAD(+) = 3-oxooctanoyl-CoA + NADH + H(+)</text>
        <dbReference type="Rhea" id="RHEA:31195"/>
        <dbReference type="ChEBI" id="CHEBI:15378"/>
        <dbReference type="ChEBI" id="CHEBI:57540"/>
        <dbReference type="ChEBI" id="CHEBI:57945"/>
        <dbReference type="ChEBI" id="CHEBI:62617"/>
        <dbReference type="ChEBI" id="CHEBI:62619"/>
    </reaction>
    <physiologicalReaction direction="left-to-right" evidence="29">
        <dbReference type="Rhea" id="RHEA:31196"/>
    </physiologicalReaction>
</comment>
<dbReference type="InterPro" id="IPR036291">
    <property type="entry name" value="NAD(P)-bd_dom_sf"/>
</dbReference>